<dbReference type="PROSITE" id="PS51186">
    <property type="entry name" value="GNAT"/>
    <property type="match status" value="1"/>
</dbReference>
<dbReference type="Proteomes" id="UP000799778">
    <property type="component" value="Unassembled WGS sequence"/>
</dbReference>
<dbReference type="RefSeq" id="XP_033382569.1">
    <property type="nucleotide sequence ID" value="XM_033528196.1"/>
</dbReference>
<dbReference type="Pfam" id="PF00583">
    <property type="entry name" value="Acetyltransf_1"/>
    <property type="match status" value="1"/>
</dbReference>
<evidence type="ECO:0000313" key="2">
    <source>
        <dbReference type="EMBL" id="KAF2014230.1"/>
    </source>
</evidence>
<name>A0A6A5XNA9_9PLEO</name>
<keyword evidence="3" id="KW-1185">Reference proteome</keyword>
<dbReference type="AlphaFoldDB" id="A0A6A5XNA9"/>
<dbReference type="GeneID" id="54285593"/>
<sequence>MPLFIAPVRLEDFDIIEKHADIYEPGDDLVAPPYPLAWPITTREEAQHRLQFAMAKQRRRFQEDSTARFVKVVDAPSATQIDQGEIISIARWHYFPSGYDFPTMIDWELAEKVSGQDWPQTFNRTLHDFILSTRDEARKEWIGQGSPVWILMHMVTRQSHRGRGAAAMLIKWGIEESEESGIPAYLEAGAQGRPIYAKYGFEQVGDIRKLDLKPHGADVVFELVNMVRFPQKQLA</sequence>
<dbReference type="InterPro" id="IPR016181">
    <property type="entry name" value="Acyl_CoA_acyltransferase"/>
</dbReference>
<dbReference type="Gene3D" id="3.40.630.30">
    <property type="match status" value="1"/>
</dbReference>
<dbReference type="OrthoDB" id="2832510at2759"/>
<dbReference type="PANTHER" id="PTHR42791">
    <property type="entry name" value="GNAT FAMILY ACETYLTRANSFERASE"/>
    <property type="match status" value="1"/>
</dbReference>
<proteinExistence type="predicted"/>
<evidence type="ECO:0000313" key="3">
    <source>
        <dbReference type="Proteomes" id="UP000799778"/>
    </source>
</evidence>
<protein>
    <recommendedName>
        <fullName evidence="1">N-acetyltransferase domain-containing protein</fullName>
    </recommendedName>
</protein>
<accession>A0A6A5XNA9</accession>
<feature type="domain" description="N-acetyltransferase" evidence="1">
    <location>
        <begin position="85"/>
        <end position="228"/>
    </location>
</feature>
<dbReference type="InterPro" id="IPR052523">
    <property type="entry name" value="Trichothecene_AcTrans"/>
</dbReference>
<evidence type="ECO:0000259" key="1">
    <source>
        <dbReference type="PROSITE" id="PS51186"/>
    </source>
</evidence>
<organism evidence="2 3">
    <name type="scientific">Aaosphaeria arxii CBS 175.79</name>
    <dbReference type="NCBI Taxonomy" id="1450172"/>
    <lineage>
        <taxon>Eukaryota</taxon>
        <taxon>Fungi</taxon>
        <taxon>Dikarya</taxon>
        <taxon>Ascomycota</taxon>
        <taxon>Pezizomycotina</taxon>
        <taxon>Dothideomycetes</taxon>
        <taxon>Pleosporomycetidae</taxon>
        <taxon>Pleosporales</taxon>
        <taxon>Pleosporales incertae sedis</taxon>
        <taxon>Aaosphaeria</taxon>
    </lineage>
</organism>
<dbReference type="PANTHER" id="PTHR42791:SF1">
    <property type="entry name" value="N-ACETYLTRANSFERASE DOMAIN-CONTAINING PROTEIN"/>
    <property type="match status" value="1"/>
</dbReference>
<dbReference type="GO" id="GO:0016747">
    <property type="term" value="F:acyltransferase activity, transferring groups other than amino-acyl groups"/>
    <property type="evidence" value="ECO:0007669"/>
    <property type="project" value="InterPro"/>
</dbReference>
<gene>
    <name evidence="2" type="ORF">BU24DRAFT_423247</name>
</gene>
<dbReference type="InterPro" id="IPR000182">
    <property type="entry name" value="GNAT_dom"/>
</dbReference>
<dbReference type="EMBL" id="ML978070">
    <property type="protein sequence ID" value="KAF2014230.1"/>
    <property type="molecule type" value="Genomic_DNA"/>
</dbReference>
<reference evidence="2" key="1">
    <citation type="journal article" date="2020" name="Stud. Mycol.">
        <title>101 Dothideomycetes genomes: a test case for predicting lifestyles and emergence of pathogens.</title>
        <authorList>
            <person name="Haridas S."/>
            <person name="Albert R."/>
            <person name="Binder M."/>
            <person name="Bloem J."/>
            <person name="Labutti K."/>
            <person name="Salamov A."/>
            <person name="Andreopoulos B."/>
            <person name="Baker S."/>
            <person name="Barry K."/>
            <person name="Bills G."/>
            <person name="Bluhm B."/>
            <person name="Cannon C."/>
            <person name="Castanera R."/>
            <person name="Culley D."/>
            <person name="Daum C."/>
            <person name="Ezra D."/>
            <person name="Gonzalez J."/>
            <person name="Henrissat B."/>
            <person name="Kuo A."/>
            <person name="Liang C."/>
            <person name="Lipzen A."/>
            <person name="Lutzoni F."/>
            <person name="Magnuson J."/>
            <person name="Mondo S."/>
            <person name="Nolan M."/>
            <person name="Ohm R."/>
            <person name="Pangilinan J."/>
            <person name="Park H.-J."/>
            <person name="Ramirez L."/>
            <person name="Alfaro M."/>
            <person name="Sun H."/>
            <person name="Tritt A."/>
            <person name="Yoshinaga Y."/>
            <person name="Zwiers L.-H."/>
            <person name="Turgeon B."/>
            <person name="Goodwin S."/>
            <person name="Spatafora J."/>
            <person name="Crous P."/>
            <person name="Grigoriev I."/>
        </authorList>
    </citation>
    <scope>NUCLEOTIDE SEQUENCE</scope>
    <source>
        <strain evidence="2">CBS 175.79</strain>
    </source>
</reference>
<dbReference type="SUPFAM" id="SSF55729">
    <property type="entry name" value="Acyl-CoA N-acyltransferases (Nat)"/>
    <property type="match status" value="1"/>
</dbReference>